<sequence length="149" mass="16671">MDNAVWAGLIGALVGGAISGIGSYLGGIRGARQSYDLLITSQKESAKRALIIEIKYTLNKLDRMDPNGFYGAKNLGYDEHWKKHLFGLENLSQEEFADMINWFLTVFRCQQNHQTPASITGSINSNKVVLENFAQLRPKIETLLQKLEP</sequence>
<reference evidence="2 3" key="1">
    <citation type="submission" date="2016-01" db="EMBL/GenBank/DDBJ databases">
        <authorList>
            <person name="Brown R."/>
        </authorList>
    </citation>
    <scope>NUCLEOTIDE SEQUENCE [LARGE SCALE GENOMIC DNA]</scope>
    <source>
        <strain evidence="2">Sporomusa sphaeroides DSM 2875</strain>
    </source>
</reference>
<protein>
    <submittedName>
        <fullName evidence="2">Uncharacterized protein</fullName>
    </submittedName>
</protein>
<keyword evidence="3" id="KW-1185">Reference proteome</keyword>
<comment type="caution">
    <text evidence="2">The sequence shown here is derived from an EMBL/GenBank/DDBJ whole genome shotgun (WGS) entry which is preliminary data.</text>
</comment>
<evidence type="ECO:0000256" key="1">
    <source>
        <dbReference type="SAM" id="Phobius"/>
    </source>
</evidence>
<proteinExistence type="predicted"/>
<dbReference type="EMBL" id="FCOW01000004">
    <property type="protein sequence ID" value="CVK18376.1"/>
    <property type="molecule type" value="Genomic_DNA"/>
</dbReference>
<organism evidence="2 3">
    <name type="scientific">Sporomusa sphaeroides DSM 2875</name>
    <dbReference type="NCBI Taxonomy" id="1337886"/>
    <lineage>
        <taxon>Bacteria</taxon>
        <taxon>Bacillati</taxon>
        <taxon>Bacillota</taxon>
        <taxon>Negativicutes</taxon>
        <taxon>Selenomonadales</taxon>
        <taxon>Sporomusaceae</taxon>
        <taxon>Sporomusa</taxon>
    </lineage>
</organism>
<name>A0ABM9VZR1_9FIRM</name>
<evidence type="ECO:0000313" key="3">
    <source>
        <dbReference type="Proteomes" id="UP000245702"/>
    </source>
</evidence>
<gene>
    <name evidence="2" type="ORF">SSPH_01013</name>
</gene>
<dbReference type="RefSeq" id="WP_075756319.1">
    <property type="nucleotide sequence ID" value="NZ_CP146991.1"/>
</dbReference>
<keyword evidence="1" id="KW-1133">Transmembrane helix</keyword>
<keyword evidence="1" id="KW-0472">Membrane</keyword>
<feature type="transmembrane region" description="Helical" evidence="1">
    <location>
        <begin position="6"/>
        <end position="25"/>
    </location>
</feature>
<keyword evidence="1" id="KW-0812">Transmembrane</keyword>
<dbReference type="Proteomes" id="UP000245702">
    <property type="component" value="Unassembled WGS sequence"/>
</dbReference>
<accession>A0ABM9VZR1</accession>
<evidence type="ECO:0000313" key="2">
    <source>
        <dbReference type="EMBL" id="CVK18376.1"/>
    </source>
</evidence>